<proteinExistence type="predicted"/>
<dbReference type="EMBL" id="JAUSTQ010000006">
    <property type="protein sequence ID" value="MDQ0159817.1"/>
    <property type="molecule type" value="Genomic_DNA"/>
</dbReference>
<accession>A0ABT9VFR4</accession>
<dbReference type="Proteomes" id="UP001224359">
    <property type="component" value="Unassembled WGS sequence"/>
</dbReference>
<dbReference type="PANTHER" id="PTHR32432:SF3">
    <property type="entry name" value="ETHANOLAMINE UTILIZATION PROTEIN EUTJ"/>
    <property type="match status" value="1"/>
</dbReference>
<evidence type="ECO:0000313" key="1">
    <source>
        <dbReference type="EMBL" id="MDQ0159817.1"/>
    </source>
</evidence>
<organism evidence="1 2">
    <name type="scientific">Alkalibacillus salilacus</name>
    <dbReference type="NCBI Taxonomy" id="284582"/>
    <lineage>
        <taxon>Bacteria</taxon>
        <taxon>Bacillati</taxon>
        <taxon>Bacillota</taxon>
        <taxon>Bacilli</taxon>
        <taxon>Bacillales</taxon>
        <taxon>Bacillaceae</taxon>
        <taxon>Alkalibacillus</taxon>
    </lineage>
</organism>
<gene>
    <name evidence="1" type="ORF">J2S77_001803</name>
</gene>
<dbReference type="PANTHER" id="PTHR32432">
    <property type="entry name" value="CELL DIVISION PROTEIN FTSA-RELATED"/>
    <property type="match status" value="1"/>
</dbReference>
<comment type="caution">
    <text evidence="1">The sequence shown here is derived from an EMBL/GenBank/DDBJ whole genome shotgun (WGS) entry which is preliminary data.</text>
</comment>
<reference evidence="1 2" key="1">
    <citation type="submission" date="2023-07" db="EMBL/GenBank/DDBJ databases">
        <title>Genomic Encyclopedia of Type Strains, Phase IV (KMG-IV): sequencing the most valuable type-strain genomes for metagenomic binning, comparative biology and taxonomic classification.</title>
        <authorList>
            <person name="Goeker M."/>
        </authorList>
    </citation>
    <scope>NUCLEOTIDE SEQUENCE [LARGE SCALE GENOMIC DNA]</scope>
    <source>
        <strain evidence="1 2">DSM 16460</strain>
    </source>
</reference>
<keyword evidence="2" id="KW-1185">Reference proteome</keyword>
<dbReference type="Gene3D" id="3.30.1490.300">
    <property type="match status" value="1"/>
</dbReference>
<evidence type="ECO:0000313" key="2">
    <source>
        <dbReference type="Proteomes" id="UP001224359"/>
    </source>
</evidence>
<protein>
    <submittedName>
        <fullName evidence="1">Type IV pilus assembly protein PilM</fullName>
    </submittedName>
</protein>
<dbReference type="Gene3D" id="3.30.420.40">
    <property type="match status" value="2"/>
</dbReference>
<dbReference type="InterPro" id="IPR050696">
    <property type="entry name" value="FtsA/MreB"/>
</dbReference>
<name>A0ABT9VFR4_9BACI</name>
<sequence>MTKKQVVNLEIRDYVIRYTESRRDNNQIERMGEHYIPAGIIRGGVIEDREQFERVLKTCLKKWRLKRKTVRLIMPDSLVFIRREVLPLNIAKNDIWNHIQFHLGDTIHLPFDDSVFETVYIQELEDGHEISLISTDRSIANQYTQILNDLGMRVESIDISPLSFYRVLYSHSVVSNEDHLLLINYNVDQVTFSAFRFHTPIFLQEFDLDSSDQTIDQLGPTLLKEDFHQETVLDELEDLIIEVERVERFYQYMIQNYEQQFTQIAITGDHPYLDDIMVTLEERFETPVVTIQDEQVVGPKGMTVASRFHMVYGMALKGGL</sequence>
<dbReference type="RefSeq" id="WP_306976577.1">
    <property type="nucleotide sequence ID" value="NZ_JAUSTQ010000006.1"/>
</dbReference>